<dbReference type="PANTHER" id="PTHR43280:SF10">
    <property type="entry name" value="REGULATORY PROTEIN POCR"/>
    <property type="match status" value="1"/>
</dbReference>
<reference evidence="6" key="1">
    <citation type="journal article" date="2019" name="Int. J. Syst. Evol. Microbiol.">
        <title>The Global Catalogue of Microorganisms (GCM) 10K type strain sequencing project: providing services to taxonomists for standard genome sequencing and annotation.</title>
        <authorList>
            <consortium name="The Broad Institute Genomics Platform"/>
            <consortium name="The Broad Institute Genome Sequencing Center for Infectious Disease"/>
            <person name="Wu L."/>
            <person name="Ma J."/>
        </authorList>
    </citation>
    <scope>NUCLEOTIDE SEQUENCE [LARGE SCALE GENOMIC DNA]</scope>
    <source>
        <strain evidence="6">JCM 14370</strain>
    </source>
</reference>
<evidence type="ECO:0000256" key="1">
    <source>
        <dbReference type="ARBA" id="ARBA00023015"/>
    </source>
</evidence>
<evidence type="ECO:0000313" key="6">
    <source>
        <dbReference type="Proteomes" id="UP000632222"/>
    </source>
</evidence>
<dbReference type="InterPro" id="IPR020449">
    <property type="entry name" value="Tscrpt_reg_AraC-type_HTH"/>
</dbReference>
<dbReference type="Pfam" id="PF12833">
    <property type="entry name" value="HTH_18"/>
    <property type="match status" value="1"/>
</dbReference>
<accession>A0ABQ2CWZ2</accession>
<dbReference type="SUPFAM" id="SSF51215">
    <property type="entry name" value="Regulatory protein AraC"/>
    <property type="match status" value="1"/>
</dbReference>
<dbReference type="PANTHER" id="PTHR43280">
    <property type="entry name" value="ARAC-FAMILY TRANSCRIPTIONAL REGULATOR"/>
    <property type="match status" value="1"/>
</dbReference>
<dbReference type="Proteomes" id="UP000632222">
    <property type="component" value="Unassembled WGS sequence"/>
</dbReference>
<dbReference type="PROSITE" id="PS00041">
    <property type="entry name" value="HTH_ARAC_FAMILY_1"/>
    <property type="match status" value="1"/>
</dbReference>
<keyword evidence="1" id="KW-0805">Transcription regulation</keyword>
<gene>
    <name evidence="5" type="ORF">GCM10008938_13980</name>
</gene>
<dbReference type="InterPro" id="IPR009057">
    <property type="entry name" value="Homeodomain-like_sf"/>
</dbReference>
<dbReference type="SUPFAM" id="SSF46689">
    <property type="entry name" value="Homeodomain-like"/>
    <property type="match status" value="1"/>
</dbReference>
<evidence type="ECO:0000256" key="2">
    <source>
        <dbReference type="ARBA" id="ARBA00023125"/>
    </source>
</evidence>
<evidence type="ECO:0000256" key="3">
    <source>
        <dbReference type="ARBA" id="ARBA00023163"/>
    </source>
</evidence>
<protein>
    <submittedName>
        <fullName evidence="5">AraC family transcriptional regulator</fullName>
    </submittedName>
</protein>
<dbReference type="PROSITE" id="PS01124">
    <property type="entry name" value="HTH_ARAC_FAMILY_2"/>
    <property type="match status" value="1"/>
</dbReference>
<evidence type="ECO:0000313" key="5">
    <source>
        <dbReference type="EMBL" id="GGJ29078.1"/>
    </source>
</evidence>
<dbReference type="SMART" id="SM00342">
    <property type="entry name" value="HTH_ARAC"/>
    <property type="match status" value="1"/>
</dbReference>
<dbReference type="PRINTS" id="PR00032">
    <property type="entry name" value="HTHARAC"/>
</dbReference>
<dbReference type="Gene3D" id="1.10.10.60">
    <property type="entry name" value="Homeodomain-like"/>
    <property type="match status" value="2"/>
</dbReference>
<dbReference type="InterPro" id="IPR003313">
    <property type="entry name" value="AraC-bd"/>
</dbReference>
<dbReference type="InterPro" id="IPR018060">
    <property type="entry name" value="HTH_AraC"/>
</dbReference>
<keyword evidence="3" id="KW-0804">Transcription</keyword>
<dbReference type="Pfam" id="PF02311">
    <property type="entry name" value="AraC_binding"/>
    <property type="match status" value="1"/>
</dbReference>
<evidence type="ECO:0000259" key="4">
    <source>
        <dbReference type="PROSITE" id="PS01124"/>
    </source>
</evidence>
<keyword evidence="2" id="KW-0238">DNA-binding</keyword>
<dbReference type="EMBL" id="BMOD01000003">
    <property type="protein sequence ID" value="GGJ29078.1"/>
    <property type="molecule type" value="Genomic_DNA"/>
</dbReference>
<keyword evidence="6" id="KW-1185">Reference proteome</keyword>
<dbReference type="InterPro" id="IPR018062">
    <property type="entry name" value="HTH_AraC-typ_CS"/>
</dbReference>
<name>A0ABQ2CWZ2_9DEIO</name>
<sequence>MVQNLTLSMQLPIRTDVAGLFVSRGIGTHPDRIVDFFEVIYVREGTLFIAEDGRYFAVQAGEALLLMPGKRHWGFEPYQKTLSFFWMHFYLQDSSGGQQILLPKHVQVQRPDHLSALFRRLLDEHERPDSFALARDVLGLLLLTELSRSEQQVAEPRNSLHRIASEAHAFIGLHHQNRLSSGRIARQLGYNTDYLGRAYRTVYGHTLTEGINRYRVRKACLLLLNTRNTIEAIAQECGFKEVVYFRRVFKALEGVTPSRYRQLHAQMHVNTE</sequence>
<feature type="domain" description="HTH araC/xylS-type" evidence="4">
    <location>
        <begin position="165"/>
        <end position="263"/>
    </location>
</feature>
<proteinExistence type="predicted"/>
<dbReference type="InterPro" id="IPR037923">
    <property type="entry name" value="HTH-like"/>
</dbReference>
<comment type="caution">
    <text evidence="5">The sequence shown here is derived from an EMBL/GenBank/DDBJ whole genome shotgun (WGS) entry which is preliminary data.</text>
</comment>
<dbReference type="RefSeq" id="WP_189001753.1">
    <property type="nucleotide sequence ID" value="NZ_BMOD01000003.1"/>
</dbReference>
<organism evidence="5 6">
    <name type="scientific">Deinococcus roseus</name>
    <dbReference type="NCBI Taxonomy" id="392414"/>
    <lineage>
        <taxon>Bacteria</taxon>
        <taxon>Thermotogati</taxon>
        <taxon>Deinococcota</taxon>
        <taxon>Deinococci</taxon>
        <taxon>Deinococcales</taxon>
        <taxon>Deinococcaceae</taxon>
        <taxon>Deinococcus</taxon>
    </lineage>
</organism>